<dbReference type="InterPro" id="IPR008657">
    <property type="entry name" value="JTB"/>
</dbReference>
<evidence type="ECO:0000256" key="1">
    <source>
        <dbReference type="SAM" id="Phobius"/>
    </source>
</evidence>
<keyword evidence="1" id="KW-0812">Transmembrane</keyword>
<keyword evidence="1" id="KW-0472">Membrane</keyword>
<accession>A0ABM1SC95</accession>
<reference evidence="3" key="1">
    <citation type="submission" date="2025-08" db="UniProtKB">
        <authorList>
            <consortium name="RefSeq"/>
        </authorList>
    </citation>
    <scope>IDENTIFICATION</scope>
    <source>
        <tissue evidence="3">Muscle</tissue>
    </source>
</reference>
<gene>
    <name evidence="3" type="primary">LOC106459112</name>
</gene>
<evidence type="ECO:0000313" key="2">
    <source>
        <dbReference type="Proteomes" id="UP000694941"/>
    </source>
</evidence>
<sequence>MLEHSSTVNLDSCILILALESMLTPDHKKRQRNLHKEINNSLSTCWQTEEFEVKEECTPCTEFEKVSGNIPACAQSGFKELISCKTSGNYYRSCERVPWIEERNFWIFEGMMLAVGFVSAAMVVLRQKHLDRKMIERIQKQVSAGV</sequence>
<dbReference type="GeneID" id="106459112"/>
<dbReference type="PANTHER" id="PTHR13041:SF3">
    <property type="entry name" value="PROTEIN JTB"/>
    <property type="match status" value="1"/>
</dbReference>
<keyword evidence="1" id="KW-1133">Transmembrane helix</keyword>
<feature type="transmembrane region" description="Helical" evidence="1">
    <location>
        <begin position="105"/>
        <end position="125"/>
    </location>
</feature>
<dbReference type="RefSeq" id="XP_022241250.1">
    <property type="nucleotide sequence ID" value="XM_022385542.1"/>
</dbReference>
<dbReference type="Proteomes" id="UP000694941">
    <property type="component" value="Unplaced"/>
</dbReference>
<protein>
    <submittedName>
        <fullName evidence="3">Protein JTB-like isoform X2</fullName>
    </submittedName>
</protein>
<dbReference type="Gene3D" id="3.30.720.220">
    <property type="match status" value="1"/>
</dbReference>
<dbReference type="PANTHER" id="PTHR13041">
    <property type="entry name" value="JTB PROTEIN-RELATED"/>
    <property type="match status" value="1"/>
</dbReference>
<proteinExistence type="predicted"/>
<organism evidence="2 3">
    <name type="scientific">Limulus polyphemus</name>
    <name type="common">Atlantic horseshoe crab</name>
    <dbReference type="NCBI Taxonomy" id="6850"/>
    <lineage>
        <taxon>Eukaryota</taxon>
        <taxon>Metazoa</taxon>
        <taxon>Ecdysozoa</taxon>
        <taxon>Arthropoda</taxon>
        <taxon>Chelicerata</taxon>
        <taxon>Merostomata</taxon>
        <taxon>Xiphosura</taxon>
        <taxon>Limulidae</taxon>
        <taxon>Limulus</taxon>
    </lineage>
</organism>
<evidence type="ECO:0000313" key="3">
    <source>
        <dbReference type="RefSeq" id="XP_022241250.1"/>
    </source>
</evidence>
<dbReference type="Pfam" id="PF05439">
    <property type="entry name" value="JTB"/>
    <property type="match status" value="1"/>
</dbReference>
<keyword evidence="2" id="KW-1185">Reference proteome</keyword>
<name>A0ABM1SC95_LIMPO</name>